<evidence type="ECO:0000256" key="3">
    <source>
        <dbReference type="ARBA" id="ARBA00023027"/>
    </source>
</evidence>
<evidence type="ECO:0000256" key="2">
    <source>
        <dbReference type="ARBA" id="ARBA00023002"/>
    </source>
</evidence>
<comment type="caution">
    <text evidence="5">The sequence shown here is derived from an EMBL/GenBank/DDBJ whole genome shotgun (WGS) entry which is preliminary data.</text>
</comment>
<reference evidence="5" key="1">
    <citation type="submission" date="2021-06" db="EMBL/GenBank/DDBJ databases">
        <authorList>
            <person name="Hodson N. C."/>
            <person name="Mongue J. A."/>
            <person name="Jaron S. K."/>
        </authorList>
    </citation>
    <scope>NUCLEOTIDE SEQUENCE</scope>
</reference>
<evidence type="ECO:0000259" key="4">
    <source>
        <dbReference type="Pfam" id="PF00056"/>
    </source>
</evidence>
<dbReference type="EMBL" id="CAJVCH010008465">
    <property type="protein sequence ID" value="CAG7663581.1"/>
    <property type="molecule type" value="Genomic_DNA"/>
</dbReference>
<feature type="non-terminal residue" evidence="5">
    <location>
        <position position="95"/>
    </location>
</feature>
<dbReference type="InterPro" id="IPR001236">
    <property type="entry name" value="Lactate/malate_DH_N"/>
</dbReference>
<dbReference type="Pfam" id="PF00056">
    <property type="entry name" value="Ldh_1_N"/>
    <property type="match status" value="1"/>
</dbReference>
<evidence type="ECO:0000313" key="6">
    <source>
        <dbReference type="Proteomes" id="UP000708208"/>
    </source>
</evidence>
<sequence>LYDVMGSAGIACDLSHIETKANVTGYIGSRSLRESLKGSDLVMIAAGSAMRSVWTTEEILEINAPIIKEFAHACAHVCPDAFIAVITSPIDTLVP</sequence>
<proteinExistence type="predicted"/>
<protein>
    <recommendedName>
        <fullName evidence="1">Malate dehydrogenase, mitochondrial</fullName>
    </recommendedName>
</protein>
<organism evidence="5 6">
    <name type="scientific">Allacma fusca</name>
    <dbReference type="NCBI Taxonomy" id="39272"/>
    <lineage>
        <taxon>Eukaryota</taxon>
        <taxon>Metazoa</taxon>
        <taxon>Ecdysozoa</taxon>
        <taxon>Arthropoda</taxon>
        <taxon>Hexapoda</taxon>
        <taxon>Collembola</taxon>
        <taxon>Symphypleona</taxon>
        <taxon>Sminthuridae</taxon>
        <taxon>Allacma</taxon>
    </lineage>
</organism>
<dbReference type="AlphaFoldDB" id="A0A8J2J6V2"/>
<accession>A0A8J2J6V2</accession>
<dbReference type="GO" id="GO:0030060">
    <property type="term" value="F:L-malate dehydrogenase (NAD+) activity"/>
    <property type="evidence" value="ECO:0007669"/>
    <property type="project" value="TreeGrafter"/>
</dbReference>
<evidence type="ECO:0000256" key="1">
    <source>
        <dbReference type="ARBA" id="ARBA00016075"/>
    </source>
</evidence>
<evidence type="ECO:0000313" key="5">
    <source>
        <dbReference type="EMBL" id="CAG7663581.1"/>
    </source>
</evidence>
<feature type="domain" description="Lactate/malate dehydrogenase N-terminal" evidence="4">
    <location>
        <begin position="1"/>
        <end position="94"/>
    </location>
</feature>
<gene>
    <name evidence="5" type="ORF">AFUS01_LOCUS1522</name>
</gene>
<keyword evidence="3" id="KW-0520">NAD</keyword>
<dbReference type="PANTHER" id="PTHR11540">
    <property type="entry name" value="MALATE AND LACTATE DEHYDROGENASE"/>
    <property type="match status" value="1"/>
</dbReference>
<keyword evidence="2" id="KW-0560">Oxidoreductase</keyword>
<keyword evidence="6" id="KW-1185">Reference proteome</keyword>
<name>A0A8J2J6V2_9HEXA</name>
<dbReference type="PANTHER" id="PTHR11540:SF16">
    <property type="entry name" value="MALATE DEHYDROGENASE, MITOCHONDRIAL"/>
    <property type="match status" value="1"/>
</dbReference>
<dbReference type="OrthoDB" id="755699at2759"/>
<feature type="non-terminal residue" evidence="5">
    <location>
        <position position="1"/>
    </location>
</feature>
<dbReference type="Proteomes" id="UP000708208">
    <property type="component" value="Unassembled WGS sequence"/>
</dbReference>
<dbReference type="GO" id="GO:0005737">
    <property type="term" value="C:cytoplasm"/>
    <property type="evidence" value="ECO:0007669"/>
    <property type="project" value="TreeGrafter"/>
</dbReference>